<dbReference type="RefSeq" id="WP_264751797.1">
    <property type="nucleotide sequence ID" value="NZ_JAPDHW010000024.1"/>
</dbReference>
<evidence type="ECO:0000313" key="2">
    <source>
        <dbReference type="Proteomes" id="UP001163731"/>
    </source>
</evidence>
<reference evidence="1" key="1">
    <citation type="submission" date="2022-10" db="EMBL/GenBank/DDBJ databases">
        <title>Chryseobacterium babae sp. nov. isolated from the gut of the beetle Oryctes rhinoceros, and Chryseobacterium kimseyorum sp. nov., isolated from a stick insect rearing cage.</title>
        <authorList>
            <person name="Shelomi M."/>
            <person name="Han C.-J."/>
            <person name="Chen W.-M."/>
            <person name="Chen H.-K."/>
            <person name="Liaw S.-J."/>
            <person name="Muhle E."/>
            <person name="Clermont D."/>
        </authorList>
    </citation>
    <scope>NUCLEOTIDE SEQUENCE</scope>
    <source>
        <strain evidence="1">09-1422</strain>
    </source>
</reference>
<evidence type="ECO:0008006" key="3">
    <source>
        <dbReference type="Google" id="ProtNLM"/>
    </source>
</evidence>
<proteinExistence type="predicted"/>
<organism evidence="1 2">
    <name type="scientific">Chryseobacterium kimseyorum</name>
    <dbReference type="NCBI Taxonomy" id="2984028"/>
    <lineage>
        <taxon>Bacteria</taxon>
        <taxon>Pseudomonadati</taxon>
        <taxon>Bacteroidota</taxon>
        <taxon>Flavobacteriia</taxon>
        <taxon>Flavobacteriales</taxon>
        <taxon>Weeksellaceae</taxon>
        <taxon>Chryseobacterium group</taxon>
        <taxon>Chryseobacterium</taxon>
    </lineage>
</organism>
<evidence type="ECO:0000313" key="1">
    <source>
        <dbReference type="EMBL" id="MCW3170663.1"/>
    </source>
</evidence>
<gene>
    <name evidence="1" type="ORF">OMO38_19205</name>
</gene>
<sequence length="160" mass="19185">MKKKIIIILIMIFNMMDAQKDLSKNYEVITFEESLKYDVGQMTEYKYSDFNQSTSLFINDNKLIVFPNLNDGRCLIIAKQDYDEMFSNNSFPVLPENNTPYFIYRELLNMENFTREKMVEILFNLGTKFDDRTFYDDLEKFSNTLSNNDKKKYLSQCYIY</sequence>
<accession>A0ABT3I4A0</accession>
<comment type="caution">
    <text evidence="1">The sequence shown here is derived from an EMBL/GenBank/DDBJ whole genome shotgun (WGS) entry which is preliminary data.</text>
</comment>
<name>A0ABT3I4A0_9FLAO</name>
<protein>
    <recommendedName>
        <fullName evidence="3">DUF4476 domain-containing protein</fullName>
    </recommendedName>
</protein>
<dbReference type="Proteomes" id="UP001163731">
    <property type="component" value="Unassembled WGS sequence"/>
</dbReference>
<keyword evidence="2" id="KW-1185">Reference proteome</keyword>
<dbReference type="EMBL" id="JAPDHW010000024">
    <property type="protein sequence ID" value="MCW3170663.1"/>
    <property type="molecule type" value="Genomic_DNA"/>
</dbReference>